<dbReference type="AlphaFoldDB" id="A0AAD9YBZ2"/>
<organism evidence="3 4">
    <name type="scientific">Colletotrichum kahawae</name>
    <name type="common">Coffee berry disease fungus</name>
    <dbReference type="NCBI Taxonomy" id="34407"/>
    <lineage>
        <taxon>Eukaryota</taxon>
        <taxon>Fungi</taxon>
        <taxon>Dikarya</taxon>
        <taxon>Ascomycota</taxon>
        <taxon>Pezizomycotina</taxon>
        <taxon>Sordariomycetes</taxon>
        <taxon>Hypocreomycetidae</taxon>
        <taxon>Glomerellales</taxon>
        <taxon>Glomerellaceae</taxon>
        <taxon>Colletotrichum</taxon>
        <taxon>Colletotrichum gloeosporioides species complex</taxon>
    </lineage>
</organism>
<keyword evidence="2" id="KW-1133">Transmembrane helix</keyword>
<keyword evidence="4" id="KW-1185">Reference proteome</keyword>
<accession>A0AAD9YBZ2</accession>
<name>A0AAD9YBZ2_COLKA</name>
<protein>
    <submittedName>
        <fullName evidence="3">Uncharacterized protein</fullName>
    </submittedName>
</protein>
<proteinExistence type="predicted"/>
<reference evidence="3" key="1">
    <citation type="submission" date="2023-02" db="EMBL/GenBank/DDBJ databases">
        <title>Colletotrichum kahawae CIFC_Que2 genome sequencing and assembly.</title>
        <authorList>
            <person name="Baroncelli R."/>
        </authorList>
    </citation>
    <scope>NUCLEOTIDE SEQUENCE</scope>
    <source>
        <strain evidence="3">CIFC_Que2</strain>
    </source>
</reference>
<evidence type="ECO:0000313" key="4">
    <source>
        <dbReference type="Proteomes" id="UP001281614"/>
    </source>
</evidence>
<keyword evidence="2" id="KW-0472">Membrane</keyword>
<feature type="region of interest" description="Disordered" evidence="1">
    <location>
        <begin position="1"/>
        <end position="37"/>
    </location>
</feature>
<keyword evidence="2" id="KW-0812">Transmembrane</keyword>
<sequence length="159" mass="18116">MKDDLSDGMPAHGRSSSEMPLLLSPKDTTTTAHKPRSHKRLSQIGRLEVVIMLLVFVIILQSVFMCRGSYCFGEPTGASDRSCSNRANSPVPEFRTYTQDFYNTTSEYGIWKVPWTEDEWMRWYKNWEALYPPGRGMVKVVNPGQYAGIPPPMDDFEGK</sequence>
<gene>
    <name evidence="3" type="ORF">CKAH01_05884</name>
</gene>
<comment type="caution">
    <text evidence="3">The sequence shown here is derived from an EMBL/GenBank/DDBJ whole genome shotgun (WGS) entry which is preliminary data.</text>
</comment>
<evidence type="ECO:0000256" key="1">
    <source>
        <dbReference type="SAM" id="MobiDB-lite"/>
    </source>
</evidence>
<feature type="transmembrane region" description="Helical" evidence="2">
    <location>
        <begin position="44"/>
        <end position="64"/>
    </location>
</feature>
<dbReference type="EMBL" id="VYYT01000211">
    <property type="protein sequence ID" value="KAK2756363.1"/>
    <property type="molecule type" value="Genomic_DNA"/>
</dbReference>
<evidence type="ECO:0000313" key="3">
    <source>
        <dbReference type="EMBL" id="KAK2756363.1"/>
    </source>
</evidence>
<dbReference type="Proteomes" id="UP001281614">
    <property type="component" value="Unassembled WGS sequence"/>
</dbReference>
<evidence type="ECO:0000256" key="2">
    <source>
        <dbReference type="SAM" id="Phobius"/>
    </source>
</evidence>